<keyword evidence="1" id="KW-0560">Oxidoreductase</keyword>
<evidence type="ECO:0000259" key="3">
    <source>
        <dbReference type="Pfam" id="PF00296"/>
    </source>
</evidence>
<comment type="caution">
    <text evidence="4">The sequence shown here is derived from an EMBL/GenBank/DDBJ whole genome shotgun (WGS) entry which is preliminary data.</text>
</comment>
<accession>A0AA91F1F5</accession>
<organism evidence="4 5">
    <name type="scientific">Rhizobium loti</name>
    <name type="common">Mesorhizobium loti</name>
    <dbReference type="NCBI Taxonomy" id="381"/>
    <lineage>
        <taxon>Bacteria</taxon>
        <taxon>Pseudomonadati</taxon>
        <taxon>Pseudomonadota</taxon>
        <taxon>Alphaproteobacteria</taxon>
        <taxon>Hyphomicrobiales</taxon>
        <taxon>Phyllobacteriaceae</taxon>
        <taxon>Mesorhizobium</taxon>
    </lineage>
</organism>
<dbReference type="Proteomes" id="UP000093737">
    <property type="component" value="Unassembled WGS sequence"/>
</dbReference>
<reference evidence="4 5" key="1">
    <citation type="submission" date="2016-05" db="EMBL/GenBank/DDBJ databases">
        <authorList>
            <person name="Ramsay J.P."/>
        </authorList>
    </citation>
    <scope>NUCLEOTIDE SEQUENCE [LARGE SCALE GENOMIC DNA]</scope>
    <source>
        <strain evidence="4 5">NZP2042</strain>
    </source>
</reference>
<dbReference type="SUPFAM" id="SSF51679">
    <property type="entry name" value="Bacterial luciferase-like"/>
    <property type="match status" value="1"/>
</dbReference>
<protein>
    <submittedName>
        <fullName evidence="4">Luciferase</fullName>
    </submittedName>
</protein>
<dbReference type="AlphaFoldDB" id="A0AA91F1F5"/>
<name>A0AA91F1F5_RHILI</name>
<evidence type="ECO:0000256" key="1">
    <source>
        <dbReference type="ARBA" id="ARBA00023002"/>
    </source>
</evidence>
<evidence type="ECO:0000313" key="4">
    <source>
        <dbReference type="EMBL" id="OBQ62257.1"/>
    </source>
</evidence>
<dbReference type="GO" id="GO:0005829">
    <property type="term" value="C:cytosol"/>
    <property type="evidence" value="ECO:0007669"/>
    <property type="project" value="TreeGrafter"/>
</dbReference>
<dbReference type="GO" id="GO:0016705">
    <property type="term" value="F:oxidoreductase activity, acting on paired donors, with incorporation or reduction of molecular oxygen"/>
    <property type="evidence" value="ECO:0007669"/>
    <property type="project" value="InterPro"/>
</dbReference>
<gene>
    <name evidence="4" type="ORF">A8145_21655</name>
</gene>
<dbReference type="RefSeq" id="WP_065005631.1">
    <property type="nucleotide sequence ID" value="NZ_CP033334.1"/>
</dbReference>
<dbReference type="InterPro" id="IPR011251">
    <property type="entry name" value="Luciferase-like_dom"/>
</dbReference>
<dbReference type="EMBL" id="LYTK01000020">
    <property type="protein sequence ID" value="OBQ62257.1"/>
    <property type="molecule type" value="Genomic_DNA"/>
</dbReference>
<dbReference type="GO" id="GO:0004497">
    <property type="term" value="F:monooxygenase activity"/>
    <property type="evidence" value="ECO:0007669"/>
    <property type="project" value="UniProtKB-KW"/>
</dbReference>
<evidence type="ECO:0000256" key="2">
    <source>
        <dbReference type="ARBA" id="ARBA00023033"/>
    </source>
</evidence>
<keyword evidence="2" id="KW-0503">Monooxygenase</keyword>
<evidence type="ECO:0000313" key="5">
    <source>
        <dbReference type="Proteomes" id="UP000093737"/>
    </source>
</evidence>
<dbReference type="PANTHER" id="PTHR30137">
    <property type="entry name" value="LUCIFERASE-LIKE MONOOXYGENASE"/>
    <property type="match status" value="1"/>
</dbReference>
<sequence>MELGIDRFVFAPREETLEELPTQIVSDVLEEIQLADELGIYIYGVGEHHTDEFLDSAPAILLGAAAARTRQIRLTSAITILGAADPVRVFEEYASLDLVSGGRTEIIAGRGAYAEAFSLFGLSLGDYDQLFEEKLGLLLRLRRGGSINWSGRHRPPLSGQRITPPTAQPTLPIWLGATGSPASFIRAGELGLPLAVGIIGGEFAAYRPLIDLYRDRGLRAGHKREDLTVGVHAIGYIADTRAQALEEFFPPYRAIFGELARKIGRPEPTQLSFAQLTSSSSALIVGSPEDVADKLRHIDDVLGGVSRVSLQMSVGPLAKPQRLRSFELLAGKVAELITR</sequence>
<dbReference type="PANTHER" id="PTHR30137:SF8">
    <property type="entry name" value="BLR5498 PROTEIN"/>
    <property type="match status" value="1"/>
</dbReference>
<feature type="domain" description="Luciferase-like" evidence="3">
    <location>
        <begin position="9"/>
        <end position="298"/>
    </location>
</feature>
<dbReference type="Gene3D" id="3.20.20.30">
    <property type="entry name" value="Luciferase-like domain"/>
    <property type="match status" value="1"/>
</dbReference>
<dbReference type="InterPro" id="IPR036661">
    <property type="entry name" value="Luciferase-like_sf"/>
</dbReference>
<dbReference type="Pfam" id="PF00296">
    <property type="entry name" value="Bac_luciferase"/>
    <property type="match status" value="1"/>
</dbReference>
<proteinExistence type="predicted"/>
<dbReference type="InterPro" id="IPR050766">
    <property type="entry name" value="Bact_Lucif_Oxidored"/>
</dbReference>